<dbReference type="RefSeq" id="WP_317792774.1">
    <property type="nucleotide sequence ID" value="NZ_AP028461.1"/>
</dbReference>
<sequence>MSLDISVWVPDEDAYAGRGGVENPPDTSTGVGAENFRHLIWGSAAARSLGATFLPQLADITEENRGQLEISPGRLDAFEQECRLLERNVDFLSAETIRDRDRILHYLANMNSAIHRAKAVGGGVIIW</sequence>
<reference evidence="2" key="1">
    <citation type="journal article" date="2019" name="Int. J. Syst. Evol. Microbiol.">
        <title>The Global Catalogue of Microorganisms (GCM) 10K type strain sequencing project: providing services to taxonomists for standard genome sequencing and annotation.</title>
        <authorList>
            <consortium name="The Broad Institute Genomics Platform"/>
            <consortium name="The Broad Institute Genome Sequencing Center for Infectious Disease"/>
            <person name="Wu L."/>
            <person name="Ma J."/>
        </authorList>
    </citation>
    <scope>NUCLEOTIDE SEQUENCE [LARGE SCALE GENOMIC DNA]</scope>
    <source>
        <strain evidence="2">CCM 7526</strain>
    </source>
</reference>
<proteinExistence type="predicted"/>
<evidence type="ECO:0000313" key="2">
    <source>
        <dbReference type="Proteomes" id="UP001597183"/>
    </source>
</evidence>
<evidence type="ECO:0000313" key="1">
    <source>
        <dbReference type="EMBL" id="MFD1365694.1"/>
    </source>
</evidence>
<gene>
    <name evidence="1" type="ORF">ACFQ5G_10110</name>
</gene>
<keyword evidence="2" id="KW-1185">Reference proteome</keyword>
<comment type="caution">
    <text evidence="1">The sequence shown here is derived from an EMBL/GenBank/DDBJ whole genome shotgun (WGS) entry which is preliminary data.</text>
</comment>
<organism evidence="1 2">
    <name type="scientific">Actinoplanes sichuanensis</name>
    <dbReference type="NCBI Taxonomy" id="512349"/>
    <lineage>
        <taxon>Bacteria</taxon>
        <taxon>Bacillati</taxon>
        <taxon>Actinomycetota</taxon>
        <taxon>Actinomycetes</taxon>
        <taxon>Micromonosporales</taxon>
        <taxon>Micromonosporaceae</taxon>
        <taxon>Actinoplanes</taxon>
    </lineage>
</organism>
<name>A0ABW4A4M4_9ACTN</name>
<accession>A0ABW4A4M4</accession>
<protein>
    <submittedName>
        <fullName evidence="1">Uncharacterized protein</fullName>
    </submittedName>
</protein>
<dbReference type="Proteomes" id="UP001597183">
    <property type="component" value="Unassembled WGS sequence"/>
</dbReference>
<dbReference type="EMBL" id="JBHTMK010000012">
    <property type="protein sequence ID" value="MFD1365694.1"/>
    <property type="molecule type" value="Genomic_DNA"/>
</dbReference>